<name>A0AAD7CBA7_9AGAR</name>
<feature type="compositionally biased region" description="Polar residues" evidence="1">
    <location>
        <begin position="366"/>
        <end position="377"/>
    </location>
</feature>
<feature type="region of interest" description="Disordered" evidence="1">
    <location>
        <begin position="104"/>
        <end position="603"/>
    </location>
</feature>
<reference evidence="2" key="1">
    <citation type="submission" date="2023-03" db="EMBL/GenBank/DDBJ databases">
        <title>Massive genome expansion in bonnet fungi (Mycena s.s.) driven by repeated elements and novel gene families across ecological guilds.</title>
        <authorList>
            <consortium name="Lawrence Berkeley National Laboratory"/>
            <person name="Harder C.B."/>
            <person name="Miyauchi S."/>
            <person name="Viragh M."/>
            <person name="Kuo A."/>
            <person name="Thoen E."/>
            <person name="Andreopoulos B."/>
            <person name="Lu D."/>
            <person name="Skrede I."/>
            <person name="Drula E."/>
            <person name="Henrissat B."/>
            <person name="Morin E."/>
            <person name="Kohler A."/>
            <person name="Barry K."/>
            <person name="LaButti K."/>
            <person name="Morin E."/>
            <person name="Salamov A."/>
            <person name="Lipzen A."/>
            <person name="Mereny Z."/>
            <person name="Hegedus B."/>
            <person name="Baldrian P."/>
            <person name="Stursova M."/>
            <person name="Weitz H."/>
            <person name="Taylor A."/>
            <person name="Grigoriev I.V."/>
            <person name="Nagy L.G."/>
            <person name="Martin F."/>
            <person name="Kauserud H."/>
        </authorList>
    </citation>
    <scope>NUCLEOTIDE SEQUENCE</scope>
    <source>
        <strain evidence="2">9284</strain>
    </source>
</reference>
<feature type="compositionally biased region" description="Pro residues" evidence="1">
    <location>
        <begin position="574"/>
        <end position="602"/>
    </location>
</feature>
<dbReference type="InterPro" id="IPR018465">
    <property type="entry name" value="Scm3/HJURP"/>
</dbReference>
<dbReference type="Gene3D" id="1.10.20.10">
    <property type="entry name" value="Histone, subunit A"/>
    <property type="match status" value="1"/>
</dbReference>
<evidence type="ECO:0000313" key="3">
    <source>
        <dbReference type="Proteomes" id="UP001221142"/>
    </source>
</evidence>
<dbReference type="AlphaFoldDB" id="A0AAD7CBA7"/>
<dbReference type="Pfam" id="PF10384">
    <property type="entry name" value="Scm3"/>
    <property type="match status" value="1"/>
</dbReference>
<feature type="compositionally biased region" description="Low complexity" evidence="1">
    <location>
        <begin position="510"/>
        <end position="528"/>
    </location>
</feature>
<dbReference type="GO" id="GO:0042393">
    <property type="term" value="F:histone binding"/>
    <property type="evidence" value="ECO:0007669"/>
    <property type="project" value="InterPro"/>
</dbReference>
<feature type="compositionally biased region" description="Low complexity" evidence="1">
    <location>
        <begin position="287"/>
        <end position="300"/>
    </location>
</feature>
<feature type="compositionally biased region" description="Low complexity" evidence="1">
    <location>
        <begin position="637"/>
        <end position="651"/>
    </location>
</feature>
<feature type="compositionally biased region" description="Basic and acidic residues" evidence="1">
    <location>
        <begin position="549"/>
        <end position="565"/>
    </location>
</feature>
<feature type="compositionally biased region" description="Pro residues" evidence="1">
    <location>
        <begin position="301"/>
        <end position="312"/>
    </location>
</feature>
<feature type="region of interest" description="Disordered" evidence="1">
    <location>
        <begin position="624"/>
        <end position="833"/>
    </location>
</feature>
<keyword evidence="3" id="KW-1185">Reference proteome</keyword>
<dbReference type="EMBL" id="JARKIF010000003">
    <property type="protein sequence ID" value="KAJ7644155.1"/>
    <property type="molecule type" value="Genomic_DNA"/>
</dbReference>
<feature type="compositionally biased region" description="Polar residues" evidence="1">
    <location>
        <begin position="239"/>
        <end position="251"/>
    </location>
</feature>
<feature type="region of interest" description="Disordered" evidence="1">
    <location>
        <begin position="1"/>
        <end position="49"/>
    </location>
</feature>
<feature type="compositionally biased region" description="Basic and acidic residues" evidence="1">
    <location>
        <begin position="791"/>
        <end position="800"/>
    </location>
</feature>
<dbReference type="InterPro" id="IPR009072">
    <property type="entry name" value="Histone-fold"/>
</dbReference>
<feature type="compositionally biased region" description="Acidic residues" evidence="1">
    <location>
        <begin position="220"/>
        <end position="233"/>
    </location>
</feature>
<proteinExistence type="predicted"/>
<dbReference type="GO" id="GO:0005634">
    <property type="term" value="C:nucleus"/>
    <property type="evidence" value="ECO:0007669"/>
    <property type="project" value="InterPro"/>
</dbReference>
<protein>
    <submittedName>
        <fullName evidence="2">Uncharacterized protein</fullName>
    </submittedName>
</protein>
<feature type="compositionally biased region" description="Low complexity" evidence="1">
    <location>
        <begin position="680"/>
        <end position="689"/>
    </location>
</feature>
<feature type="compositionally biased region" description="Acidic residues" evidence="1">
    <location>
        <begin position="450"/>
        <end position="459"/>
    </location>
</feature>
<dbReference type="GO" id="GO:0046982">
    <property type="term" value="F:protein heterodimerization activity"/>
    <property type="evidence" value="ECO:0007669"/>
    <property type="project" value="InterPro"/>
</dbReference>
<comment type="caution">
    <text evidence="2">The sequence shown here is derived from an EMBL/GenBank/DDBJ whole genome shotgun (WGS) entry which is preliminary data.</text>
</comment>
<feature type="compositionally biased region" description="Low complexity" evidence="1">
    <location>
        <begin position="460"/>
        <end position="469"/>
    </location>
</feature>
<feature type="compositionally biased region" description="Acidic residues" evidence="1">
    <location>
        <begin position="112"/>
        <end position="139"/>
    </location>
</feature>
<feature type="compositionally biased region" description="Basic and acidic residues" evidence="1">
    <location>
        <begin position="157"/>
        <end position="168"/>
    </location>
</feature>
<evidence type="ECO:0000256" key="1">
    <source>
        <dbReference type="SAM" id="MobiDB-lite"/>
    </source>
</evidence>
<dbReference type="Proteomes" id="UP001221142">
    <property type="component" value="Unassembled WGS sequence"/>
</dbReference>
<gene>
    <name evidence="2" type="ORF">FB45DRAFT_289887</name>
</gene>
<accession>A0AAD7CBA7</accession>
<organism evidence="2 3">
    <name type="scientific">Roridomyces roridus</name>
    <dbReference type="NCBI Taxonomy" id="1738132"/>
    <lineage>
        <taxon>Eukaryota</taxon>
        <taxon>Fungi</taxon>
        <taxon>Dikarya</taxon>
        <taxon>Basidiomycota</taxon>
        <taxon>Agaricomycotina</taxon>
        <taxon>Agaricomycetes</taxon>
        <taxon>Agaricomycetidae</taxon>
        <taxon>Agaricales</taxon>
        <taxon>Marasmiineae</taxon>
        <taxon>Mycenaceae</taxon>
        <taxon>Roridomyces</taxon>
    </lineage>
</organism>
<evidence type="ECO:0000313" key="2">
    <source>
        <dbReference type="EMBL" id="KAJ7644155.1"/>
    </source>
</evidence>
<sequence length="833" mass="90901">MERRQVPITPSASPAPFRVPDEAPPQKRQRRSSTPRHPAQASSATPEEIKKFIEERDASQRRMLDVWDGLAAKYSRPIDEDDIIDLTTLEIVKDRGVLSAETPRKIGRFADQEENVATDDDDEAEEEEEEEDDDVDELDAFSVPATQDHSWTVPPIREMDPADEKDLAEFMQAEMQRREACGDDDTSDGGHDKTRTDLSPAGYETDASEGVQTRVSSHAEDDEESDDELDTWDVIDASNVVTPVATKTTESPIERSDSPTFVVEIPTRKPQPSLQLQTPPPSRTPSSALDPVVPVALASPPSSPPPLPPPDSSPIKEKPKRVGRPARSQSRPRTSAPPKDPDVLPRLDLTQVGRGRSVRRSPTYAPATQSSPVNSKSSPRKREASMSSARAPGNGEKAKTKPPPSSPPQKQATSVPPSSPEQRSRASGKRDGVDKHAPLDPKGKSRQLEPEWDGVDDVDGGSSSYSAVVMRPKTHRRPLKSDALGQSSRSVQREPSPPIPPTSRKRKRSSSGSSGLEGMPSAPKSESPPSSPRNRMRRSASVSAKPRVKPPDSDDEFKLDPDAAHQSHQHPHPMFYPPPSMYPYPPYPPGPGGHPLMPPPDPRAQFIISQAVHQLTALYTSGWSAQSLSSPHHRSTSRPPSGSSPYSYPTTPHHPHTHPYVFDSGMSMGTLPPSSPPGSSPGSLASSPTYEHGSGRRSSLVSRSRSRGRRVNFEIDVEMVRNEDESPDSSPTRAQGRSHARRKDKGKEKMLEEDLSESEPETFDVLQLENRARLVEEDLESESSDVPQSDSRTKLAERARTPGPSGPTVPPTRRGPGGSNGENSKSKGKPRKG</sequence>
<feature type="compositionally biased region" description="Acidic residues" evidence="1">
    <location>
        <begin position="753"/>
        <end position="762"/>
    </location>
</feature>
<feature type="compositionally biased region" description="Basic and acidic residues" evidence="1">
    <location>
        <begin position="422"/>
        <end position="449"/>
    </location>
</feature>